<dbReference type="AlphaFoldDB" id="A0A814P6W5"/>
<evidence type="ECO:0000256" key="1">
    <source>
        <dbReference type="ARBA" id="ARBA00023125"/>
    </source>
</evidence>
<dbReference type="InterPro" id="IPR018289">
    <property type="entry name" value="MULE_transposase_dom"/>
</dbReference>
<feature type="domain" description="HTH CENPB-type" evidence="3">
    <location>
        <begin position="268"/>
        <end position="342"/>
    </location>
</feature>
<evidence type="ECO:0000313" key="6">
    <source>
        <dbReference type="EMBL" id="CAF4181693.1"/>
    </source>
</evidence>
<evidence type="ECO:0000256" key="2">
    <source>
        <dbReference type="SAM" id="Coils"/>
    </source>
</evidence>
<comment type="caution">
    <text evidence="4">The sequence shown here is derived from an EMBL/GenBank/DDBJ whole genome shotgun (WGS) entry which is preliminary data.</text>
</comment>
<dbReference type="Pfam" id="PF03221">
    <property type="entry name" value="HTH_Tnp_Tc5"/>
    <property type="match status" value="1"/>
</dbReference>
<dbReference type="PANTHER" id="PTHR19303:SF73">
    <property type="entry name" value="PROTEIN PDC2"/>
    <property type="match status" value="1"/>
</dbReference>
<sequence length="735" mass="85334">MLSKYSQGSRYKRDRTNIKIYDEEIAKARFSPETLASVPMVHDIQPGLNQARRKLTPVLPASTIFDIPVSYQRTATGFPCVFGLLPDRKKSTYQQLFQELKDVAVSMNRIWKSDRIISDFETSLIPAIFAEFPQTLHKGCYFHHIQSIYRRIQNLGLATVYSEDEEIRTCCRKLMALAFLPLDEVESSFYNLRGIVNSRVKELLHQLFLYHDDYWMNKVRLQSIHLGFHNRLNRRMEQARANIWSFIRCIVNEETRYQHSYNQINTGAQPRLQSKLTDAIQKRIDALNERYNNKEINVEELLNVLQQYARDIAQQLDECTNFRASNGWLDRFRTRYNIQFRPICGEARAVDPSTVDDWKGRLHSIIEHYDPCNIFNMDETSLFYKLMPDRSLVIDRNDCRGGKRSKDRYTVMLCSNMLGSEKLKPVVIGKYAKPRCFKNIDMKKLPVQWFSNRTAWMNSKIFTEWLQDLDVSMRKQRRHVLMFLDNAPVHPQDIQLENIKLKFFPPNTTAVIQPMDQGIIRAFKAHYRRYLVKHTIANATVAMTADDINVTALDAVYWIDAAWSAVTEVSIRNTFRSAGFEKLPIIDGVDGFPVNLSANGDISMDNKPIEELDRVLKHLTIGGKSVSAYDYVIIDDQMPSFNEWDDSTDRVLSINGFANEDAENLEELPSEDPPSLAESLELVRRLRLLSTTQQPELHPFITELQSKLTDVFLDSNSSKQISILEYFKYTPDPHT</sequence>
<dbReference type="Proteomes" id="UP000676336">
    <property type="component" value="Unassembled WGS sequence"/>
</dbReference>
<dbReference type="Proteomes" id="UP000663855">
    <property type="component" value="Unassembled WGS sequence"/>
</dbReference>
<dbReference type="PANTHER" id="PTHR19303">
    <property type="entry name" value="TRANSPOSON"/>
    <property type="match status" value="1"/>
</dbReference>
<keyword evidence="1" id="KW-0238">DNA-binding</keyword>
<keyword evidence="2" id="KW-0175">Coiled coil</keyword>
<reference evidence="4" key="1">
    <citation type="submission" date="2021-02" db="EMBL/GenBank/DDBJ databases">
        <authorList>
            <person name="Nowell W R."/>
        </authorList>
    </citation>
    <scope>NUCLEOTIDE SEQUENCE</scope>
</reference>
<dbReference type="InterPro" id="IPR004875">
    <property type="entry name" value="DDE_SF_endonuclease_dom"/>
</dbReference>
<dbReference type="GO" id="GO:0005634">
    <property type="term" value="C:nucleus"/>
    <property type="evidence" value="ECO:0007669"/>
    <property type="project" value="TreeGrafter"/>
</dbReference>
<dbReference type="InterPro" id="IPR009057">
    <property type="entry name" value="Homeodomain-like_sf"/>
</dbReference>
<dbReference type="EMBL" id="CAJNOV010002471">
    <property type="protein sequence ID" value="CAF1103770.1"/>
    <property type="molecule type" value="Genomic_DNA"/>
</dbReference>
<dbReference type="EMBL" id="CAJOBJ010015390">
    <property type="protein sequence ID" value="CAF4181693.1"/>
    <property type="molecule type" value="Genomic_DNA"/>
</dbReference>
<dbReference type="PROSITE" id="PS51253">
    <property type="entry name" value="HTH_CENPB"/>
    <property type="match status" value="1"/>
</dbReference>
<protein>
    <recommendedName>
        <fullName evidence="3">HTH CENPB-type domain-containing protein</fullName>
    </recommendedName>
</protein>
<organism evidence="4 7">
    <name type="scientific">Rotaria magnacalcarata</name>
    <dbReference type="NCBI Taxonomy" id="392030"/>
    <lineage>
        <taxon>Eukaryota</taxon>
        <taxon>Metazoa</taxon>
        <taxon>Spiralia</taxon>
        <taxon>Gnathifera</taxon>
        <taxon>Rotifera</taxon>
        <taxon>Eurotatoria</taxon>
        <taxon>Bdelloidea</taxon>
        <taxon>Philodinida</taxon>
        <taxon>Philodinidae</taxon>
        <taxon>Rotaria</taxon>
    </lineage>
</organism>
<proteinExistence type="predicted"/>
<name>A0A814P6W5_9BILA</name>
<dbReference type="InterPro" id="IPR006600">
    <property type="entry name" value="HTH_CenpB_DNA-bd_dom"/>
</dbReference>
<dbReference type="SUPFAM" id="SSF46689">
    <property type="entry name" value="Homeodomain-like"/>
    <property type="match status" value="1"/>
</dbReference>
<dbReference type="Pfam" id="PF10551">
    <property type="entry name" value="MULE"/>
    <property type="match status" value="1"/>
</dbReference>
<dbReference type="GO" id="GO:0003677">
    <property type="term" value="F:DNA binding"/>
    <property type="evidence" value="ECO:0007669"/>
    <property type="project" value="UniProtKB-KW"/>
</dbReference>
<feature type="coiled-coil region" evidence="2">
    <location>
        <begin position="277"/>
        <end position="318"/>
    </location>
</feature>
<dbReference type="Gene3D" id="1.10.10.60">
    <property type="entry name" value="Homeodomain-like"/>
    <property type="match status" value="1"/>
</dbReference>
<dbReference type="Proteomes" id="UP000681720">
    <property type="component" value="Unassembled WGS sequence"/>
</dbReference>
<gene>
    <name evidence="4" type="ORF">CJN711_LOCUS7282</name>
    <name evidence="6" type="ORF">GIL414_LOCUS20821</name>
    <name evidence="5" type="ORF">SMN809_LOCUS18902</name>
</gene>
<evidence type="ECO:0000313" key="7">
    <source>
        <dbReference type="Proteomes" id="UP000663855"/>
    </source>
</evidence>
<evidence type="ECO:0000313" key="4">
    <source>
        <dbReference type="EMBL" id="CAF1103770.1"/>
    </source>
</evidence>
<accession>A0A814P6W5</accession>
<dbReference type="EMBL" id="CAJOBI010009261">
    <property type="protein sequence ID" value="CAF4133852.1"/>
    <property type="molecule type" value="Genomic_DNA"/>
</dbReference>
<dbReference type="Pfam" id="PF03184">
    <property type="entry name" value="DDE_1"/>
    <property type="match status" value="1"/>
</dbReference>
<dbReference type="InterPro" id="IPR050863">
    <property type="entry name" value="CenT-Element_Derived"/>
</dbReference>
<evidence type="ECO:0000259" key="3">
    <source>
        <dbReference type="PROSITE" id="PS51253"/>
    </source>
</evidence>
<evidence type="ECO:0000313" key="5">
    <source>
        <dbReference type="EMBL" id="CAF4133852.1"/>
    </source>
</evidence>